<evidence type="ECO:0000259" key="15">
    <source>
        <dbReference type="PROSITE" id="PS51304"/>
    </source>
</evidence>
<protein>
    <recommendedName>
        <fullName evidence="15">Galectin domain-containing protein</fullName>
    </recommendedName>
</protein>
<dbReference type="InterPro" id="IPR001079">
    <property type="entry name" value="Galectin_CRD"/>
</dbReference>
<keyword evidence="9" id="KW-1133">Transmembrane helix</keyword>
<dbReference type="GO" id="GO:0030246">
    <property type="term" value="F:carbohydrate binding"/>
    <property type="evidence" value="ECO:0007669"/>
    <property type="project" value="InterPro"/>
</dbReference>
<dbReference type="InterPro" id="IPR002659">
    <property type="entry name" value="Glyco_trans_31"/>
</dbReference>
<dbReference type="GO" id="GO:0008378">
    <property type="term" value="F:galactosyltransferase activity"/>
    <property type="evidence" value="ECO:0000318"/>
    <property type="project" value="GO_Central"/>
</dbReference>
<dbReference type="Pfam" id="PF01762">
    <property type="entry name" value="Galactosyl_T"/>
    <property type="match status" value="1"/>
</dbReference>
<dbReference type="Gene3D" id="3.90.550.50">
    <property type="match status" value="1"/>
</dbReference>
<comment type="cofactor">
    <cofactor evidence="1">
        <name>Mn(2+)</name>
        <dbReference type="ChEBI" id="CHEBI:29035"/>
    </cofactor>
</comment>
<dbReference type="GO" id="GO:1901137">
    <property type="term" value="P:carbohydrate derivative biosynthetic process"/>
    <property type="evidence" value="ECO:0007669"/>
    <property type="project" value="UniProtKB-ARBA"/>
</dbReference>
<evidence type="ECO:0000256" key="6">
    <source>
        <dbReference type="ARBA" id="ARBA00022679"/>
    </source>
</evidence>
<dbReference type="Gramene" id="TraesCS6A02G232700.1">
    <property type="protein sequence ID" value="TraesCS6A02G232700.1"/>
    <property type="gene ID" value="TraesCS6A02G232700"/>
</dbReference>
<keyword evidence="10" id="KW-0333">Golgi apparatus</keyword>
<dbReference type="STRING" id="4565.A0A3B6NRE0"/>
<dbReference type="FunFam" id="3.90.550.50:FF:000015">
    <property type="entry name" value="Beta-1,3-galactosyltransferase GALT1"/>
    <property type="match status" value="1"/>
</dbReference>
<keyword evidence="17" id="KW-1185">Reference proteome</keyword>
<dbReference type="SMART" id="SM00276">
    <property type="entry name" value="GLECT"/>
    <property type="match status" value="1"/>
</dbReference>
<evidence type="ECO:0000256" key="5">
    <source>
        <dbReference type="ARBA" id="ARBA00022676"/>
    </source>
</evidence>
<comment type="similarity">
    <text evidence="4">Belongs to the glycosyltransferase 31 family.</text>
</comment>
<dbReference type="OMA" id="DEERCPH"/>
<dbReference type="Proteomes" id="UP000019116">
    <property type="component" value="Chromosome 6A"/>
</dbReference>
<dbReference type="InterPro" id="IPR013320">
    <property type="entry name" value="ConA-like_dom_sf"/>
</dbReference>
<evidence type="ECO:0000256" key="11">
    <source>
        <dbReference type="ARBA" id="ARBA00023136"/>
    </source>
</evidence>
<dbReference type="OrthoDB" id="2139606at2759"/>
<dbReference type="PANTHER" id="PTHR11214">
    <property type="entry name" value="BETA-1,3-N-ACETYLGLUCOSAMINYLTRANSFERASE"/>
    <property type="match status" value="1"/>
</dbReference>
<accession>A0A3B6NRE0</accession>
<dbReference type="Gramene" id="TraesARI6A03G03307220.1">
    <property type="protein sequence ID" value="TraesARI6A03G03307220.1"/>
    <property type="gene ID" value="TraesARI6A03G03307220"/>
</dbReference>
<evidence type="ECO:0000256" key="7">
    <source>
        <dbReference type="ARBA" id="ARBA00022692"/>
    </source>
</evidence>
<dbReference type="UniPathway" id="UPA00378"/>
<keyword evidence="6" id="KW-0808">Transferase</keyword>
<proteinExistence type="inferred from homology"/>
<dbReference type="Gramene" id="TraesKAR6A01G0270440.1">
    <property type="protein sequence ID" value="cds.TraesKAR6A01G0270440.1"/>
    <property type="gene ID" value="TraesKAR6A01G0270440"/>
</dbReference>
<dbReference type="Gramene" id="TraesCS6A03G0640600.1">
    <property type="protein sequence ID" value="TraesCS6A03G0640600.1.CDS"/>
    <property type="gene ID" value="TraesCS6A03G0640600"/>
</dbReference>
<keyword evidence="5" id="KW-0328">Glycosyltransferase</keyword>
<evidence type="ECO:0000256" key="3">
    <source>
        <dbReference type="ARBA" id="ARBA00004922"/>
    </source>
</evidence>
<dbReference type="GO" id="GO:0000139">
    <property type="term" value="C:Golgi membrane"/>
    <property type="evidence" value="ECO:0000318"/>
    <property type="project" value="GO_Central"/>
</dbReference>
<sequence length="660" mass="73103">MWTTKQLCIAVLITFFSPLIVRHLILNSPISGTSRYQILHANPLAWLSNRVDADAPTANPANAQVVSLPADDSSSLDPSNSSTRVVSSPADDSSSLDPRNSSARVVSSPADDSSNLDPRNSSTERLHWLNTWNHMKQLTNVSTGLPHATKAIKDARTAWENLMATVQNATSPGIEKGRLCPYSVRRMDASKSAGGHFTMDIPCGLVVGSSITVIGTPGSLSGNFWIDLVGTALPGEPEEPIVLRYGVRLTGDKLAQGPVIVQNAFTASNGWGFEDRCPSGHSNNATQVDDLERCNSMVGREEKSIKNSTHHAGPKQGGKPSTYFPFKQGYLAITTLRIALEGIHMTVDGKHITSFAYRAGSEPWFGTQVRISGDFKLASAIASGLPTSEDLENSLDLDMLKSSPIPDGKDLDLLIGIFSTANNFKRRMAIRRTWMQYDAVRNGTVAVRFFVGLHTNLMVNKELRNEARKYGDIQVLPFVDYYSLITWKTLAICIYGTNAVSAKYLMKTDDDAFVRVHEIYSSVKQLNVSNGLLYGRINSDSGPHRNSESKWYISPEEWPEERYPPWAHGPGYVVSEDIAKTINIWYKTSRLKMFKLEDVAMGIWVDEMKKGGLPVRYETDTRIHTDGCKEGYIVAHYQQPRNMLCIWETLLRTNQAMCCN</sequence>
<evidence type="ECO:0000313" key="17">
    <source>
        <dbReference type="Proteomes" id="UP000019116"/>
    </source>
</evidence>
<evidence type="ECO:0000313" key="16">
    <source>
        <dbReference type="EnsemblPlants" id="TraesCS6A02G232700.1"/>
    </source>
</evidence>
<comment type="pathway">
    <text evidence="3">Protein modification; protein glycosylation.</text>
</comment>
<organism evidence="16">
    <name type="scientific">Triticum aestivum</name>
    <name type="common">Wheat</name>
    <dbReference type="NCBI Taxonomy" id="4565"/>
    <lineage>
        <taxon>Eukaryota</taxon>
        <taxon>Viridiplantae</taxon>
        <taxon>Streptophyta</taxon>
        <taxon>Embryophyta</taxon>
        <taxon>Tracheophyta</taxon>
        <taxon>Spermatophyta</taxon>
        <taxon>Magnoliopsida</taxon>
        <taxon>Liliopsida</taxon>
        <taxon>Poales</taxon>
        <taxon>Poaceae</taxon>
        <taxon>BOP clade</taxon>
        <taxon>Pooideae</taxon>
        <taxon>Triticodae</taxon>
        <taxon>Triticeae</taxon>
        <taxon>Triticinae</taxon>
        <taxon>Triticum</taxon>
    </lineage>
</organism>
<keyword evidence="8" id="KW-0735">Signal-anchor</keyword>
<feature type="compositionally biased region" description="Low complexity" evidence="14">
    <location>
        <begin position="68"/>
        <end position="98"/>
    </location>
</feature>
<dbReference type="SMR" id="A0A3B6NRE0"/>
<name>A0A3B6NRE0_WHEAT</name>
<feature type="compositionally biased region" description="Polar residues" evidence="14">
    <location>
        <begin position="99"/>
        <end position="121"/>
    </location>
</feature>
<dbReference type="PaxDb" id="4565-Traes_6AL_F46F74A23.1"/>
<dbReference type="Gramene" id="TraesCAD_scaffold_035747_01G000100.1">
    <property type="protein sequence ID" value="TraesCAD_scaffold_035747_01G000100.1"/>
    <property type="gene ID" value="TraesCAD_scaffold_035747_01G000100"/>
</dbReference>
<reference evidence="16" key="1">
    <citation type="submission" date="2018-08" db="EMBL/GenBank/DDBJ databases">
        <authorList>
            <person name="Rossello M."/>
        </authorList>
    </citation>
    <scope>NUCLEOTIDE SEQUENCE [LARGE SCALE GENOMIC DNA]</scope>
    <source>
        <strain evidence="16">cv. Chinese Spring</strain>
    </source>
</reference>
<dbReference type="Gramene" id="TraesWEE_scaffold_065238_01G000200.1">
    <property type="protein sequence ID" value="TraesWEE_scaffold_065238_01G000200.1"/>
    <property type="gene ID" value="TraesWEE_scaffold_065238_01G000200"/>
</dbReference>
<evidence type="ECO:0000256" key="4">
    <source>
        <dbReference type="ARBA" id="ARBA00008661"/>
    </source>
</evidence>
<keyword evidence="7" id="KW-0812">Transmembrane</keyword>
<keyword evidence="13" id="KW-0464">Manganese</keyword>
<dbReference type="Pfam" id="PF00337">
    <property type="entry name" value="Gal-bind_lectin"/>
    <property type="match status" value="1"/>
</dbReference>
<dbReference type="AlphaFoldDB" id="A0A3B6NRE0"/>
<feature type="region of interest" description="Disordered" evidence="14">
    <location>
        <begin position="68"/>
        <end position="121"/>
    </location>
</feature>
<feature type="domain" description="Galectin" evidence="15">
    <location>
        <begin position="197"/>
        <end position="383"/>
    </location>
</feature>
<evidence type="ECO:0000256" key="10">
    <source>
        <dbReference type="ARBA" id="ARBA00023034"/>
    </source>
</evidence>
<comment type="subcellular location">
    <subcellularLocation>
        <location evidence="2">Golgi apparatus membrane</location>
        <topology evidence="2">Single-pass type II membrane protein</topology>
    </subcellularLocation>
</comment>
<evidence type="ECO:0000256" key="1">
    <source>
        <dbReference type="ARBA" id="ARBA00001936"/>
    </source>
</evidence>
<evidence type="ECO:0000256" key="9">
    <source>
        <dbReference type="ARBA" id="ARBA00022989"/>
    </source>
</evidence>
<dbReference type="Gramene" id="TraesCLE_scaffold_161433_01G000100.1">
    <property type="protein sequence ID" value="TraesCLE_scaffold_161433_01G000100.1"/>
    <property type="gene ID" value="TraesCLE_scaffold_161433_01G000100"/>
</dbReference>
<keyword evidence="11" id="KW-0472">Membrane</keyword>
<evidence type="ECO:0000256" key="13">
    <source>
        <dbReference type="ARBA" id="ARBA00023211"/>
    </source>
</evidence>
<dbReference type="SMART" id="SM00908">
    <property type="entry name" value="Gal-bind_lectin"/>
    <property type="match status" value="1"/>
</dbReference>
<dbReference type="PROSITE" id="PS51304">
    <property type="entry name" value="GALECTIN"/>
    <property type="match status" value="1"/>
</dbReference>
<dbReference type="SUPFAM" id="SSF49899">
    <property type="entry name" value="Concanavalin A-like lectins/glucanases"/>
    <property type="match status" value="1"/>
</dbReference>
<evidence type="ECO:0000256" key="8">
    <source>
        <dbReference type="ARBA" id="ARBA00022968"/>
    </source>
</evidence>
<evidence type="ECO:0000256" key="12">
    <source>
        <dbReference type="ARBA" id="ARBA00023180"/>
    </source>
</evidence>
<dbReference type="Gramene" id="TraesROB_scaffold_130147_01G000100.1">
    <property type="protein sequence ID" value="TraesROB_scaffold_130147_01G000100.1"/>
    <property type="gene ID" value="TraesROB_scaffold_130147_01G000100"/>
</dbReference>
<keyword evidence="12" id="KW-0325">Glycoprotein</keyword>
<evidence type="ECO:0000256" key="14">
    <source>
        <dbReference type="SAM" id="MobiDB-lite"/>
    </source>
</evidence>
<reference evidence="16" key="2">
    <citation type="submission" date="2018-10" db="UniProtKB">
        <authorList>
            <consortium name="EnsemblPlants"/>
        </authorList>
    </citation>
    <scope>IDENTIFICATION</scope>
</reference>
<dbReference type="PANTHER" id="PTHR11214:SF133">
    <property type="entry name" value="OS02G0577300 PROTEIN"/>
    <property type="match status" value="1"/>
</dbReference>
<evidence type="ECO:0000256" key="2">
    <source>
        <dbReference type="ARBA" id="ARBA00004323"/>
    </source>
</evidence>
<dbReference type="EnsemblPlants" id="TraesCS6A02G232700.1">
    <property type="protein sequence ID" value="TraesCS6A02G232700.1"/>
    <property type="gene ID" value="TraesCS6A02G232700"/>
</dbReference>
<dbReference type="Gene3D" id="2.60.120.200">
    <property type="match status" value="1"/>
</dbReference>
<feature type="region of interest" description="Disordered" evidence="14">
    <location>
        <begin position="301"/>
        <end position="321"/>
    </location>
</feature>